<keyword evidence="3" id="KW-1185">Reference proteome</keyword>
<evidence type="ECO:0000313" key="2">
    <source>
        <dbReference type="EMBL" id="QDI73970.1"/>
    </source>
</evidence>
<proteinExistence type="predicted"/>
<dbReference type="EMBL" id="MK570054">
    <property type="protein sequence ID" value="QDI73970.1"/>
    <property type="molecule type" value="Genomic_DNA"/>
</dbReference>
<dbReference type="EMBL" id="MK570053">
    <property type="protein sequence ID" value="QDI73922.1"/>
    <property type="molecule type" value="Genomic_DNA"/>
</dbReference>
<evidence type="ECO:0000313" key="1">
    <source>
        <dbReference type="EMBL" id="QDI73922.1"/>
    </source>
</evidence>
<dbReference type="GeneID" id="80402589"/>
<dbReference type="RefSeq" id="YP_010772862.1">
    <property type="nucleotide sequence ID" value="NC_074656.1"/>
</dbReference>
<dbReference type="RefSeq" id="YP_009824143.1">
    <property type="nucleotide sequence ID" value="NC_048199.1"/>
</dbReference>
<evidence type="ECO:0000313" key="3">
    <source>
        <dbReference type="Proteomes" id="UP000316651"/>
    </source>
</evidence>
<reference evidence="1 3" key="1">
    <citation type="submission" date="2019-02" db="EMBL/GenBank/DDBJ databases">
        <title>Spindle-shaped viruses infect a marine ammonia-oxidizing thaumarchaeon.</title>
        <authorList>
            <person name="Kim J.-G."/>
            <person name="Kim S.-J."/>
            <person name="Rhee S.-K."/>
        </authorList>
    </citation>
    <scope>NUCLEOTIDE SEQUENCE [LARGE SCALE GENOMIC DNA]</scope>
    <source>
        <strain evidence="1">NSV1</strain>
        <strain evidence="2">NSV3</strain>
    </source>
</reference>
<organism evidence="1 3">
    <name type="scientific">Nitrosopumilus spindle-shaped virus</name>
    <dbReference type="NCBI Taxonomy" id="2508184"/>
    <lineage>
        <taxon>Viruses</taxon>
        <taxon>Viruses incertae sedis</taxon>
        <taxon>Thaspiviridae</taxon>
        <taxon>Nitmarvirus</taxon>
        <taxon>Nitmarvirus maris</taxon>
        <taxon>Nitmarvirus NSV1</taxon>
    </lineage>
</organism>
<dbReference type="GeneID" id="55015670"/>
<dbReference type="KEGG" id="vg:55015670"/>
<accession>A0A514K477</accession>
<accession>A0A514K2W2</accession>
<sequence length="55" mass="6739">MSDEKIFQCRHCEEKMPISKLENHVRENHMNECDDCYYNPQCRKCELCQKHCRCT</sequence>
<evidence type="ECO:0008006" key="4">
    <source>
        <dbReference type="Google" id="ProtNLM"/>
    </source>
</evidence>
<dbReference type="KEGG" id="vg:80402589"/>
<name>A0A514K477_9VIRU</name>
<protein>
    <recommendedName>
        <fullName evidence="4">C2H2-type domain-containing protein</fullName>
    </recommendedName>
</protein>
<dbReference type="Proteomes" id="UP000316651">
    <property type="component" value="Segment"/>
</dbReference>